<keyword evidence="4" id="KW-1185">Reference proteome</keyword>
<feature type="region of interest" description="Disordered" evidence="1">
    <location>
        <begin position="399"/>
        <end position="436"/>
    </location>
</feature>
<dbReference type="InterPro" id="IPR038721">
    <property type="entry name" value="IS701-like_DDE_dom"/>
</dbReference>
<dbReference type="AlphaFoldDB" id="A0A918VHT7"/>
<feature type="domain" description="Transposase IS701-like DDE" evidence="2">
    <location>
        <begin position="26"/>
        <end position="237"/>
    </location>
</feature>
<evidence type="ECO:0000256" key="1">
    <source>
        <dbReference type="SAM" id="MobiDB-lite"/>
    </source>
</evidence>
<reference evidence="3" key="1">
    <citation type="journal article" date="2014" name="Int. J. Syst. Evol. Microbiol.">
        <title>Complete genome sequence of Corynebacterium casei LMG S-19264T (=DSM 44701T), isolated from a smear-ripened cheese.</title>
        <authorList>
            <consortium name="US DOE Joint Genome Institute (JGI-PGF)"/>
            <person name="Walter F."/>
            <person name="Albersmeier A."/>
            <person name="Kalinowski J."/>
            <person name="Ruckert C."/>
        </authorList>
    </citation>
    <scope>NUCLEOTIDE SEQUENCE</scope>
    <source>
        <strain evidence="3">JCM 5016</strain>
    </source>
</reference>
<accession>A0A918VHT7</accession>
<dbReference type="PANTHER" id="PTHR33627">
    <property type="entry name" value="TRANSPOSASE"/>
    <property type="match status" value="1"/>
</dbReference>
<proteinExistence type="predicted"/>
<organism evidence="3 4">
    <name type="scientific">Streptomyces echinoruber</name>
    <dbReference type="NCBI Taxonomy" id="68898"/>
    <lineage>
        <taxon>Bacteria</taxon>
        <taxon>Bacillati</taxon>
        <taxon>Actinomycetota</taxon>
        <taxon>Actinomycetes</taxon>
        <taxon>Kitasatosporales</taxon>
        <taxon>Streptomycetaceae</taxon>
        <taxon>Streptomyces</taxon>
    </lineage>
</organism>
<sequence length="436" mass="48672">MSSNADPNGVRERVRTDGLAEYCAYLFSPFARSDQRRWGEVYVRGLLDASGRKTPARISEHVLGRRASQSLQQFVSQSPWECADVRKRLAEQMLLAADLEAWVVDEVVFPKNGSHSVGVARQYVPTEGRTCNCQLALAVSLTTEEGSVPVNWRLLMPPLWDDDERRRGAARVPQAERHRPRWRHVLDSLDEMVQDWDLKPAPVLADWRHEPDVLPLLEGLEARGLGYLIQISGGAPLLATPSGNGPVMHLAAACDLMHTVGRRSARVTLAWREGVESRTRQSQFLAVQVPAGPGGPAARQAERRFRRPRQLLVEWPAGRPQPRAYWVTNLGSRRLPDLVSTAKLSWRSRYDLGRLREECGLADFEGRSFRGWHHHVTLASAAHGYQVLERLTARRAAGTARRAAGTARRPAPQPMLCAPRSRGAFTGGRRRAGTVN</sequence>
<dbReference type="Proteomes" id="UP000623010">
    <property type="component" value="Unassembled WGS sequence"/>
</dbReference>
<evidence type="ECO:0000259" key="2">
    <source>
        <dbReference type="Pfam" id="PF13546"/>
    </source>
</evidence>
<feature type="compositionally biased region" description="Low complexity" evidence="1">
    <location>
        <begin position="399"/>
        <end position="410"/>
    </location>
</feature>
<gene>
    <name evidence="3" type="ORF">GCM10010389_41290</name>
</gene>
<evidence type="ECO:0000313" key="4">
    <source>
        <dbReference type="Proteomes" id="UP000623010"/>
    </source>
</evidence>
<dbReference type="RefSeq" id="WP_229879791.1">
    <property type="nucleotide sequence ID" value="NZ_BMWH01000017.1"/>
</dbReference>
<dbReference type="NCBIfam" id="NF033540">
    <property type="entry name" value="transpos_IS701"/>
    <property type="match status" value="1"/>
</dbReference>
<dbReference type="InterPro" id="IPR039365">
    <property type="entry name" value="IS701-like"/>
</dbReference>
<dbReference type="PANTHER" id="PTHR33627:SF1">
    <property type="entry name" value="TRANSPOSASE"/>
    <property type="match status" value="1"/>
</dbReference>
<comment type="caution">
    <text evidence="3">The sequence shown here is derived from an EMBL/GenBank/DDBJ whole genome shotgun (WGS) entry which is preliminary data.</text>
</comment>
<name>A0A918VHT7_9ACTN</name>
<dbReference type="EMBL" id="BMWH01000017">
    <property type="protein sequence ID" value="GGZ97799.1"/>
    <property type="molecule type" value="Genomic_DNA"/>
</dbReference>
<dbReference type="Pfam" id="PF13546">
    <property type="entry name" value="DDE_5"/>
    <property type="match status" value="1"/>
</dbReference>
<reference evidence="3" key="2">
    <citation type="submission" date="2020-09" db="EMBL/GenBank/DDBJ databases">
        <authorList>
            <person name="Sun Q."/>
            <person name="Ohkuma M."/>
        </authorList>
    </citation>
    <scope>NUCLEOTIDE SEQUENCE</scope>
    <source>
        <strain evidence="3">JCM 5016</strain>
    </source>
</reference>
<protein>
    <recommendedName>
        <fullName evidence="2">Transposase IS701-like DDE domain-containing protein</fullName>
    </recommendedName>
</protein>
<evidence type="ECO:0000313" key="3">
    <source>
        <dbReference type="EMBL" id="GGZ97799.1"/>
    </source>
</evidence>